<proteinExistence type="inferred from homology"/>
<evidence type="ECO:0000256" key="6">
    <source>
        <dbReference type="SAM" id="SignalP"/>
    </source>
</evidence>
<dbReference type="InterPro" id="IPR008176">
    <property type="entry name" value="Defensin_plant"/>
</dbReference>
<dbReference type="AlphaFoldDB" id="A0A314UM77"/>
<reference evidence="7 8" key="1">
    <citation type="submission" date="2018-02" db="EMBL/GenBank/DDBJ databases">
        <title>Draft genome of wild Prunus yedoensis var. nudiflora.</title>
        <authorList>
            <person name="Baek S."/>
            <person name="Kim J.-H."/>
            <person name="Choi K."/>
            <person name="Kim G.-B."/>
            <person name="Cho A."/>
            <person name="Jang H."/>
            <person name="Shin C.-H."/>
            <person name="Yu H.-J."/>
            <person name="Mun J.-H."/>
        </authorList>
    </citation>
    <scope>NUCLEOTIDE SEQUENCE [LARGE SCALE GENOMIC DNA]</scope>
    <source>
        <strain evidence="8">cv. Jeju island</strain>
        <tissue evidence="7">Leaf</tissue>
    </source>
</reference>
<dbReference type="Gene3D" id="3.30.30.10">
    <property type="entry name" value="Knottin, scorpion toxin-like"/>
    <property type="match status" value="1"/>
</dbReference>
<dbReference type="PANTHER" id="PTHR33147:SF46">
    <property type="entry name" value="DEFENSIN-LIKE PROTEIN 19"/>
    <property type="match status" value="1"/>
</dbReference>
<evidence type="ECO:0000256" key="5">
    <source>
        <dbReference type="ARBA" id="ARBA00023157"/>
    </source>
</evidence>
<dbReference type="PANTHER" id="PTHR33147">
    <property type="entry name" value="DEFENSIN-LIKE PROTEIN 1"/>
    <property type="match status" value="1"/>
</dbReference>
<feature type="signal peptide" evidence="6">
    <location>
        <begin position="1"/>
        <end position="30"/>
    </location>
</feature>
<evidence type="ECO:0000256" key="2">
    <source>
        <dbReference type="ARBA" id="ARBA00022529"/>
    </source>
</evidence>
<keyword evidence="4" id="KW-0611">Plant defense</keyword>
<dbReference type="GO" id="GO:0050832">
    <property type="term" value="P:defense response to fungus"/>
    <property type="evidence" value="ECO:0007669"/>
    <property type="project" value="UniProtKB-KW"/>
</dbReference>
<evidence type="ECO:0000313" key="7">
    <source>
        <dbReference type="EMBL" id="PQM35829.1"/>
    </source>
</evidence>
<keyword evidence="6" id="KW-0732">Signal</keyword>
<dbReference type="PROSITE" id="PS00940">
    <property type="entry name" value="GAMMA_THIONIN"/>
    <property type="match status" value="1"/>
</dbReference>
<dbReference type="EMBL" id="PJQY01003624">
    <property type="protein sequence ID" value="PQM35829.1"/>
    <property type="molecule type" value="Genomic_DNA"/>
</dbReference>
<keyword evidence="8" id="KW-1185">Reference proteome</keyword>
<comment type="caution">
    <text evidence="7">The sequence shown here is derived from an EMBL/GenBank/DDBJ whole genome shotgun (WGS) entry which is preliminary data.</text>
</comment>
<evidence type="ECO:0000256" key="3">
    <source>
        <dbReference type="ARBA" id="ARBA00022577"/>
    </source>
</evidence>
<gene>
    <name evidence="7" type="ORF">Pyn_33512</name>
</gene>
<dbReference type="OrthoDB" id="1851987at2759"/>
<keyword evidence="2" id="KW-0929">Antimicrobial</keyword>
<dbReference type="InterPro" id="IPR036574">
    <property type="entry name" value="Scorpion_toxin-like_sf"/>
</dbReference>
<evidence type="ECO:0000256" key="4">
    <source>
        <dbReference type="ARBA" id="ARBA00022821"/>
    </source>
</evidence>
<dbReference type="SUPFAM" id="SSF57095">
    <property type="entry name" value="Scorpion toxin-like"/>
    <property type="match status" value="1"/>
</dbReference>
<dbReference type="Proteomes" id="UP000250321">
    <property type="component" value="Unassembled WGS sequence"/>
</dbReference>
<name>A0A314UM77_PRUYE</name>
<organism evidence="7 8">
    <name type="scientific">Prunus yedoensis var. nudiflora</name>
    <dbReference type="NCBI Taxonomy" id="2094558"/>
    <lineage>
        <taxon>Eukaryota</taxon>
        <taxon>Viridiplantae</taxon>
        <taxon>Streptophyta</taxon>
        <taxon>Embryophyta</taxon>
        <taxon>Tracheophyta</taxon>
        <taxon>Spermatophyta</taxon>
        <taxon>Magnoliopsida</taxon>
        <taxon>eudicotyledons</taxon>
        <taxon>Gunneridae</taxon>
        <taxon>Pentapetalae</taxon>
        <taxon>rosids</taxon>
        <taxon>fabids</taxon>
        <taxon>Rosales</taxon>
        <taxon>Rosaceae</taxon>
        <taxon>Amygdaloideae</taxon>
        <taxon>Amygdaleae</taxon>
        <taxon>Prunus</taxon>
    </lineage>
</organism>
<evidence type="ECO:0000313" key="8">
    <source>
        <dbReference type="Proteomes" id="UP000250321"/>
    </source>
</evidence>
<comment type="similarity">
    <text evidence="1">Belongs to the DEFL family.</text>
</comment>
<feature type="chain" id="PRO_5016258563" evidence="6">
    <location>
        <begin position="31"/>
        <end position="83"/>
    </location>
</feature>
<dbReference type="InterPro" id="IPR010851">
    <property type="entry name" value="DEFL"/>
</dbReference>
<evidence type="ECO:0000256" key="1">
    <source>
        <dbReference type="ARBA" id="ARBA00006722"/>
    </source>
</evidence>
<keyword evidence="3" id="KW-0295">Fungicide</keyword>
<protein>
    <submittedName>
        <fullName evidence="7">Defensin Tk-AMP-D1-like</fullName>
    </submittedName>
</protein>
<keyword evidence="5" id="KW-1015">Disulfide bond</keyword>
<dbReference type="Pfam" id="PF25052">
    <property type="entry name" value="AtDEF-like"/>
    <property type="match status" value="1"/>
</dbReference>
<sequence>MAKSVGSSTTIVLLIAFLLIASLAVPVVEAKGGRGCKQASKMFLGPCKDHPECNKKCREAEKAKSGLCRSEGTKGKKCYCYMC</sequence>
<accession>A0A314UM77</accession>
<dbReference type="GO" id="GO:0031640">
    <property type="term" value="P:killing of cells of another organism"/>
    <property type="evidence" value="ECO:0007669"/>
    <property type="project" value="UniProtKB-KW"/>
</dbReference>